<gene>
    <name evidence="8" type="ORF">CQW23_12118</name>
</gene>
<keyword evidence="6" id="KW-0067">ATP-binding</keyword>
<keyword evidence="2" id="KW-0433">Leucine-rich repeat</keyword>
<keyword evidence="5" id="KW-0611">Plant defense</keyword>
<keyword evidence="9" id="KW-1185">Reference proteome</keyword>
<sequence>MNSETSFLIPLVFNGENCQAWAIRMTVHLEALDLWEAVEVEEDYEVTPLGDNPTSAAEIWEYLEKEYQENERVQNMQVMNLIREFEMKRMKESEIIKDYADQLLDLANKVRLFELVNALQALGKRRIMRKEGSVVKIPRSSRYAFCSTNGGFIDFLLRNLYELLIVKDDLIAPVKHQIEASSREFEFIRSSLVGFANKEYVQSAKLKHLNDSVINVVYKAEYVVDSLMRYLISIDDTWTIKMWNDLSGSFLDYDCGKSIPLISRLQDVASEVNCDGIHLHIDMIYQNLPDHLKPCFLYIGMFLGDKKSHTSQLKWLWIAEGLAQKSLMESVKDFAERYLMELVSTSLIYQMNCVYTKRSNFILSRPFGPSVHYDRFKWRYSNTRDSMEYDKYEISIIKLISIGLMVMSHVLELEFAQIPYEPQEANVVKFLMTMEEDYRLLETTEINYEDEEWNVKHYESKKLKMHILNIAVRWSTSIDPFPCIERLLLQSCKIFEEIPSCLGGIPILHII</sequence>
<feature type="domain" description="Disease resistance protein winged helix" evidence="7">
    <location>
        <begin position="302"/>
        <end position="350"/>
    </location>
</feature>
<dbReference type="Pfam" id="PF14223">
    <property type="entry name" value="Retrotran_gag_2"/>
    <property type="match status" value="1"/>
</dbReference>
<dbReference type="Gene3D" id="1.10.10.10">
    <property type="entry name" value="Winged helix-like DNA-binding domain superfamily/Winged helix DNA-binding domain"/>
    <property type="match status" value="1"/>
</dbReference>
<name>A0A2G2WRV9_CAPBA</name>
<dbReference type="PANTHER" id="PTHR35317">
    <property type="entry name" value="OS04G0629600 PROTEIN"/>
    <property type="match status" value="1"/>
</dbReference>
<dbReference type="InterPro" id="IPR036388">
    <property type="entry name" value="WH-like_DNA-bd_sf"/>
</dbReference>
<evidence type="ECO:0000313" key="9">
    <source>
        <dbReference type="Proteomes" id="UP000224567"/>
    </source>
</evidence>
<keyword evidence="3" id="KW-0677">Repeat</keyword>
<organism evidence="8 9">
    <name type="scientific">Capsicum baccatum</name>
    <name type="common">Peruvian pepper</name>
    <dbReference type="NCBI Taxonomy" id="33114"/>
    <lineage>
        <taxon>Eukaryota</taxon>
        <taxon>Viridiplantae</taxon>
        <taxon>Streptophyta</taxon>
        <taxon>Embryophyta</taxon>
        <taxon>Tracheophyta</taxon>
        <taxon>Spermatophyta</taxon>
        <taxon>Magnoliopsida</taxon>
        <taxon>eudicotyledons</taxon>
        <taxon>Gunneridae</taxon>
        <taxon>Pentapetalae</taxon>
        <taxon>asterids</taxon>
        <taxon>lamiids</taxon>
        <taxon>Solanales</taxon>
        <taxon>Solanaceae</taxon>
        <taxon>Solanoideae</taxon>
        <taxon>Capsiceae</taxon>
        <taxon>Capsicum</taxon>
    </lineage>
</organism>
<evidence type="ECO:0000256" key="2">
    <source>
        <dbReference type="ARBA" id="ARBA00022614"/>
    </source>
</evidence>
<evidence type="ECO:0000256" key="3">
    <source>
        <dbReference type="ARBA" id="ARBA00022737"/>
    </source>
</evidence>
<dbReference type="GO" id="GO:0005524">
    <property type="term" value="F:ATP binding"/>
    <property type="evidence" value="ECO:0007669"/>
    <property type="project" value="UniProtKB-KW"/>
</dbReference>
<dbReference type="AlphaFoldDB" id="A0A2G2WRV9"/>
<reference evidence="9" key="2">
    <citation type="journal article" date="2017" name="J. Anim. Genet.">
        <title>Multiple reference genome sequences of hot pepper reveal the massive evolution of plant disease resistance genes by retroduplication.</title>
        <authorList>
            <person name="Kim S."/>
            <person name="Park J."/>
            <person name="Yeom S.-I."/>
            <person name="Kim Y.-M."/>
            <person name="Seo E."/>
            <person name="Kim K.-T."/>
            <person name="Kim M.-S."/>
            <person name="Lee J.M."/>
            <person name="Cheong K."/>
            <person name="Shin H.-S."/>
            <person name="Kim S.-B."/>
            <person name="Han K."/>
            <person name="Lee J."/>
            <person name="Park M."/>
            <person name="Lee H.-A."/>
            <person name="Lee H.-Y."/>
            <person name="Lee Y."/>
            <person name="Oh S."/>
            <person name="Lee J.H."/>
            <person name="Choi E."/>
            <person name="Choi E."/>
            <person name="Lee S.E."/>
            <person name="Jeon J."/>
            <person name="Kim H."/>
            <person name="Choi G."/>
            <person name="Song H."/>
            <person name="Lee J."/>
            <person name="Lee S.-C."/>
            <person name="Kwon J.-K."/>
            <person name="Lee H.-Y."/>
            <person name="Koo N."/>
            <person name="Hong Y."/>
            <person name="Kim R.W."/>
            <person name="Kang W.-H."/>
            <person name="Huh J.H."/>
            <person name="Kang B.-C."/>
            <person name="Yang T.-J."/>
            <person name="Lee Y.-H."/>
            <person name="Bennetzen J.L."/>
            <person name="Choi D."/>
        </authorList>
    </citation>
    <scope>NUCLEOTIDE SEQUENCE [LARGE SCALE GENOMIC DNA]</scope>
    <source>
        <strain evidence="9">cv. PBC81</strain>
    </source>
</reference>
<evidence type="ECO:0000259" key="7">
    <source>
        <dbReference type="Pfam" id="PF23559"/>
    </source>
</evidence>
<dbReference type="CDD" id="cd14798">
    <property type="entry name" value="RX-CC_like"/>
    <property type="match status" value="1"/>
</dbReference>
<comment type="caution">
    <text evidence="8">The sequence shown here is derived from an EMBL/GenBank/DDBJ whole genome shotgun (WGS) entry which is preliminary data.</text>
</comment>
<comment type="similarity">
    <text evidence="1">Belongs to the disease resistance NB-LRR family.</text>
</comment>
<proteinExistence type="inferred from homology"/>
<keyword evidence="4" id="KW-0547">Nucleotide-binding</keyword>
<dbReference type="Pfam" id="PF23559">
    <property type="entry name" value="WHD_DRP"/>
    <property type="match status" value="1"/>
</dbReference>
<evidence type="ECO:0000256" key="1">
    <source>
        <dbReference type="ARBA" id="ARBA00008894"/>
    </source>
</evidence>
<protein>
    <recommendedName>
        <fullName evidence="7">Disease resistance protein winged helix domain-containing protein</fullName>
    </recommendedName>
</protein>
<evidence type="ECO:0000256" key="4">
    <source>
        <dbReference type="ARBA" id="ARBA00022741"/>
    </source>
</evidence>
<dbReference type="Proteomes" id="UP000224567">
    <property type="component" value="Unassembled WGS sequence"/>
</dbReference>
<dbReference type="InterPro" id="IPR058922">
    <property type="entry name" value="WHD_DRP"/>
</dbReference>
<evidence type="ECO:0000256" key="5">
    <source>
        <dbReference type="ARBA" id="ARBA00022821"/>
    </source>
</evidence>
<accession>A0A2G2WRV9</accession>
<dbReference type="InterPro" id="IPR038005">
    <property type="entry name" value="RX-like_CC"/>
</dbReference>
<evidence type="ECO:0000313" key="8">
    <source>
        <dbReference type="EMBL" id="PHT47910.1"/>
    </source>
</evidence>
<dbReference type="GO" id="GO:0006952">
    <property type="term" value="P:defense response"/>
    <property type="evidence" value="ECO:0007669"/>
    <property type="project" value="UniProtKB-KW"/>
</dbReference>
<reference evidence="8 9" key="1">
    <citation type="journal article" date="2017" name="Genome Biol.">
        <title>New reference genome sequences of hot pepper reveal the massive evolution of plant disease-resistance genes by retroduplication.</title>
        <authorList>
            <person name="Kim S."/>
            <person name="Park J."/>
            <person name="Yeom S.I."/>
            <person name="Kim Y.M."/>
            <person name="Seo E."/>
            <person name="Kim K.T."/>
            <person name="Kim M.S."/>
            <person name="Lee J.M."/>
            <person name="Cheong K."/>
            <person name="Shin H.S."/>
            <person name="Kim S.B."/>
            <person name="Han K."/>
            <person name="Lee J."/>
            <person name="Park M."/>
            <person name="Lee H.A."/>
            <person name="Lee H.Y."/>
            <person name="Lee Y."/>
            <person name="Oh S."/>
            <person name="Lee J.H."/>
            <person name="Choi E."/>
            <person name="Choi E."/>
            <person name="Lee S.E."/>
            <person name="Jeon J."/>
            <person name="Kim H."/>
            <person name="Choi G."/>
            <person name="Song H."/>
            <person name="Lee J."/>
            <person name="Lee S.C."/>
            <person name="Kwon J.K."/>
            <person name="Lee H.Y."/>
            <person name="Koo N."/>
            <person name="Hong Y."/>
            <person name="Kim R.W."/>
            <person name="Kang W.H."/>
            <person name="Huh J.H."/>
            <person name="Kang B.C."/>
            <person name="Yang T.J."/>
            <person name="Lee Y.H."/>
            <person name="Bennetzen J.L."/>
            <person name="Choi D."/>
        </authorList>
    </citation>
    <scope>NUCLEOTIDE SEQUENCE [LARGE SCALE GENOMIC DNA]</scope>
    <source>
        <strain evidence="9">cv. PBC81</strain>
    </source>
</reference>
<evidence type="ECO:0000256" key="6">
    <source>
        <dbReference type="ARBA" id="ARBA00022840"/>
    </source>
</evidence>
<dbReference type="EMBL" id="MLFT02000005">
    <property type="protein sequence ID" value="PHT47910.1"/>
    <property type="molecule type" value="Genomic_DNA"/>
</dbReference>
<dbReference type="PANTHER" id="PTHR35317:SF11">
    <property type="entry name" value="CCHC-TYPE DOMAIN-CONTAINING PROTEIN"/>
    <property type="match status" value="1"/>
</dbReference>
<dbReference type="OrthoDB" id="1931687at2759"/>